<keyword evidence="2" id="KW-0812">Transmembrane</keyword>
<evidence type="ECO:0000313" key="4">
    <source>
        <dbReference type="Proteomes" id="UP000260363"/>
    </source>
</evidence>
<reference evidence="3 4" key="1">
    <citation type="submission" date="2014-02" db="EMBL/GenBank/DDBJ databases">
        <authorList>
            <person name="Chen C."/>
            <person name="Conrad T.A."/>
            <person name="Zhou Z."/>
            <person name="Lai Z."/>
            <person name="Zhong G."/>
        </authorList>
    </citation>
    <scope>NUCLEOTIDE SEQUENCE [LARGE SCALE GENOMIC DNA]</scope>
    <source>
        <strain evidence="3 4">Nigg3-28</strain>
    </source>
</reference>
<name>A0A0C5WF36_CHLMR</name>
<feature type="transmembrane region" description="Helical" evidence="2">
    <location>
        <begin position="73"/>
        <end position="93"/>
    </location>
</feature>
<dbReference type="Proteomes" id="UP000260363">
    <property type="component" value="Chromosome"/>
</dbReference>
<dbReference type="SUPFAM" id="SSF58104">
    <property type="entry name" value="Methyl-accepting chemotaxis protein (MCP) signaling domain"/>
    <property type="match status" value="1"/>
</dbReference>
<feature type="transmembrane region" description="Helical" evidence="2">
    <location>
        <begin position="43"/>
        <end position="67"/>
    </location>
</feature>
<keyword evidence="2" id="KW-0472">Membrane</keyword>
<protein>
    <submittedName>
        <fullName evidence="3">Membrane protein</fullName>
    </submittedName>
</protein>
<dbReference type="SMR" id="A0A0C5WF36"/>
<accession>A0A0C5WF36</accession>
<organism evidence="3 4">
    <name type="scientific">Chlamydia muridarum</name>
    <dbReference type="NCBI Taxonomy" id="83560"/>
    <lineage>
        <taxon>Bacteria</taxon>
        <taxon>Pseudomonadati</taxon>
        <taxon>Chlamydiota</taxon>
        <taxon>Chlamydiia</taxon>
        <taxon>Chlamydiales</taxon>
        <taxon>Chlamydiaceae</taxon>
        <taxon>Chlamydia/Chlamydophila group</taxon>
        <taxon>Chlamydia</taxon>
    </lineage>
</organism>
<keyword evidence="1" id="KW-0175">Coiled coil</keyword>
<sequence length="276" mass="30744">MTSPTLVEMPLSCYPPTHTSSTACTKRSSSLYKPSLIETVQRVAAFVSLAILSIIGFLAILGHAIGFLIAPQVALVLIAVFIISLLGNALYLCKTAPLRLYKELQQEVASLKEVNFLLKSVQKEFLGLSKDFATTSKDLSDVSLDFHNLLQDFQSSHQGFEDLLEDYKNSAEDLRQIFSQETVQSLKSTILSLKEEIKEIVPLTEEVRRLAENKEDLLKIVQDLQDIRDKLRAEINNLSQASKTLSEQIASQIEENEKLYANITKALSQSYSDSSA</sequence>
<evidence type="ECO:0000256" key="2">
    <source>
        <dbReference type="SAM" id="Phobius"/>
    </source>
</evidence>
<gene>
    <name evidence="3" type="ORF">BD36_02090</name>
</gene>
<dbReference type="GeneID" id="1245748"/>
<dbReference type="OMA" id="THVKAMQ"/>
<keyword evidence="2" id="KW-1133">Transmembrane helix</keyword>
<dbReference type="AlphaFoldDB" id="A0A0C5WF36"/>
<dbReference type="EMBL" id="CP007217">
    <property type="protein sequence ID" value="AJR10473.1"/>
    <property type="molecule type" value="Genomic_DNA"/>
</dbReference>
<dbReference type="PATRIC" id="fig|83560.3.peg.417"/>
<feature type="coiled-coil region" evidence="1">
    <location>
        <begin position="207"/>
        <end position="255"/>
    </location>
</feature>
<evidence type="ECO:0000313" key="3">
    <source>
        <dbReference type="EMBL" id="AJR10473.1"/>
    </source>
</evidence>
<proteinExistence type="predicted"/>
<evidence type="ECO:0000256" key="1">
    <source>
        <dbReference type="SAM" id="Coils"/>
    </source>
</evidence>
<dbReference type="RefSeq" id="WP_010904330.1">
    <property type="nucleotide sequence ID" value="NZ_CP007217.1"/>
</dbReference>
<dbReference type="Gene3D" id="1.10.287.1490">
    <property type="match status" value="1"/>
</dbReference>